<name>A0ABY9CJL0_VITVI</name>
<dbReference type="EMBL" id="CP126656">
    <property type="protein sequence ID" value="WJZ95326.1"/>
    <property type="molecule type" value="Genomic_DNA"/>
</dbReference>
<dbReference type="InterPro" id="IPR013103">
    <property type="entry name" value="RVT_2"/>
</dbReference>
<accession>A0ABY9CJL0</accession>
<keyword evidence="3" id="KW-1185">Reference proteome</keyword>
<dbReference type="Pfam" id="PF07727">
    <property type="entry name" value="RVT_2"/>
    <property type="match status" value="1"/>
</dbReference>
<evidence type="ECO:0000313" key="3">
    <source>
        <dbReference type="Proteomes" id="UP001227230"/>
    </source>
</evidence>
<proteinExistence type="predicted"/>
<reference evidence="2 3" key="1">
    <citation type="journal article" date="2023" name="Hortic Res">
        <title>The complete reference genome for grapevine (Vitis vinifera L.) genetics and breeding.</title>
        <authorList>
            <person name="Shi X."/>
            <person name="Cao S."/>
            <person name="Wang X."/>
            <person name="Huang S."/>
            <person name="Wang Y."/>
            <person name="Liu Z."/>
            <person name="Liu W."/>
            <person name="Leng X."/>
            <person name="Peng Y."/>
            <person name="Wang N."/>
            <person name="Wang Y."/>
            <person name="Ma Z."/>
            <person name="Xu X."/>
            <person name="Zhang F."/>
            <person name="Xue H."/>
            <person name="Zhong H."/>
            <person name="Wang Y."/>
            <person name="Zhang K."/>
            <person name="Velt A."/>
            <person name="Avia K."/>
            <person name="Holtgrawe D."/>
            <person name="Grimplet J."/>
            <person name="Matus J.T."/>
            <person name="Ware D."/>
            <person name="Wu X."/>
            <person name="Wang H."/>
            <person name="Liu C."/>
            <person name="Fang Y."/>
            <person name="Rustenholz C."/>
            <person name="Cheng Z."/>
            <person name="Xiao H."/>
            <person name="Zhou Y."/>
        </authorList>
    </citation>
    <scope>NUCLEOTIDE SEQUENCE [LARGE SCALE GENOMIC DNA]</scope>
    <source>
        <strain evidence="3">cv. Pinot noir / PN40024</strain>
        <tissue evidence="2">Leaf</tissue>
    </source>
</reference>
<protein>
    <recommendedName>
        <fullName evidence="1">Reverse transcriptase Ty1/copia-type domain-containing protein</fullName>
    </recommendedName>
</protein>
<evidence type="ECO:0000259" key="1">
    <source>
        <dbReference type="Pfam" id="PF07727"/>
    </source>
</evidence>
<evidence type="ECO:0000313" key="2">
    <source>
        <dbReference type="EMBL" id="WJZ95326.1"/>
    </source>
</evidence>
<feature type="domain" description="Reverse transcriptase Ty1/copia-type" evidence="1">
    <location>
        <begin position="11"/>
        <end position="98"/>
    </location>
</feature>
<sequence length="103" mass="11718">MQEEIAALEANHTWDIEPYPLTIVPLGCKWVYSVKVRSDGSLDRYKARLVELENNQEYGVNYEETFAHVAKMTIVRTILALAASSDLPLHQMDVKKCFSSWGS</sequence>
<gene>
    <name evidence="2" type="ORF">VitviT2T_014104</name>
</gene>
<dbReference type="Proteomes" id="UP001227230">
    <property type="component" value="Chromosome 9"/>
</dbReference>
<organism evidence="2 3">
    <name type="scientific">Vitis vinifera</name>
    <name type="common">Grape</name>
    <dbReference type="NCBI Taxonomy" id="29760"/>
    <lineage>
        <taxon>Eukaryota</taxon>
        <taxon>Viridiplantae</taxon>
        <taxon>Streptophyta</taxon>
        <taxon>Embryophyta</taxon>
        <taxon>Tracheophyta</taxon>
        <taxon>Spermatophyta</taxon>
        <taxon>Magnoliopsida</taxon>
        <taxon>eudicotyledons</taxon>
        <taxon>Gunneridae</taxon>
        <taxon>Pentapetalae</taxon>
        <taxon>rosids</taxon>
        <taxon>Vitales</taxon>
        <taxon>Vitaceae</taxon>
        <taxon>Viteae</taxon>
        <taxon>Vitis</taxon>
    </lineage>
</organism>